<gene>
    <name evidence="2" type="ORF">MNBD_ALPHA05-803</name>
</gene>
<feature type="region of interest" description="Disordered" evidence="1">
    <location>
        <begin position="135"/>
        <end position="229"/>
    </location>
</feature>
<evidence type="ECO:0000256" key="1">
    <source>
        <dbReference type="SAM" id="MobiDB-lite"/>
    </source>
</evidence>
<name>A0A3B0T526_9ZZZZ</name>
<protein>
    <submittedName>
        <fullName evidence="2">Uncharacterized protein</fullName>
    </submittedName>
</protein>
<reference evidence="2" key="1">
    <citation type="submission" date="2018-06" db="EMBL/GenBank/DDBJ databases">
        <authorList>
            <person name="Zhirakovskaya E."/>
        </authorList>
    </citation>
    <scope>NUCLEOTIDE SEQUENCE</scope>
</reference>
<organism evidence="2">
    <name type="scientific">hydrothermal vent metagenome</name>
    <dbReference type="NCBI Taxonomy" id="652676"/>
    <lineage>
        <taxon>unclassified sequences</taxon>
        <taxon>metagenomes</taxon>
        <taxon>ecological metagenomes</taxon>
    </lineage>
</organism>
<dbReference type="AlphaFoldDB" id="A0A3B0T526"/>
<proteinExistence type="predicted"/>
<sequence>MSYGLNKSAFVSALVAVSFVGAPAFAQASQSTAVASVDRPVQAATHHPSHPNIPNPNDVDVTRKNLHRIINALLDAGLNRREIKRWLYAAIDNDPNIPNPGNVTVTRENIRRIINALKDAGLNRQEIRRWLKASLNQQMDHPSRREHAARRRAANNDTPARDIRRDDVRPRGARDMRPARNSRPQRIDRIEARDIERPVRPTRVERPARLERPVRPERPERPSRPRGAQ</sequence>
<feature type="region of interest" description="Disordered" evidence="1">
    <location>
        <begin position="39"/>
        <end position="59"/>
    </location>
</feature>
<accession>A0A3B0T526</accession>
<dbReference type="EMBL" id="UOEH01000581">
    <property type="protein sequence ID" value="VAW07429.1"/>
    <property type="molecule type" value="Genomic_DNA"/>
</dbReference>
<feature type="compositionally biased region" description="Basic and acidic residues" evidence="1">
    <location>
        <begin position="159"/>
        <end position="178"/>
    </location>
</feature>
<evidence type="ECO:0000313" key="2">
    <source>
        <dbReference type="EMBL" id="VAW07429.1"/>
    </source>
</evidence>
<feature type="compositionally biased region" description="Basic and acidic residues" evidence="1">
    <location>
        <begin position="185"/>
        <end position="223"/>
    </location>
</feature>